<protein>
    <submittedName>
        <fullName evidence="1">Uncharacterized protein</fullName>
    </submittedName>
</protein>
<evidence type="ECO:0000313" key="2">
    <source>
        <dbReference type="Proteomes" id="UP001295684"/>
    </source>
</evidence>
<proteinExistence type="predicted"/>
<dbReference type="AlphaFoldDB" id="A0AAD1UK27"/>
<comment type="caution">
    <text evidence="1">The sequence shown here is derived from an EMBL/GenBank/DDBJ whole genome shotgun (WGS) entry which is preliminary data.</text>
</comment>
<organism evidence="1 2">
    <name type="scientific">Euplotes crassus</name>
    <dbReference type="NCBI Taxonomy" id="5936"/>
    <lineage>
        <taxon>Eukaryota</taxon>
        <taxon>Sar</taxon>
        <taxon>Alveolata</taxon>
        <taxon>Ciliophora</taxon>
        <taxon>Intramacronucleata</taxon>
        <taxon>Spirotrichea</taxon>
        <taxon>Hypotrichia</taxon>
        <taxon>Euplotida</taxon>
        <taxon>Euplotidae</taxon>
        <taxon>Moneuplotes</taxon>
    </lineage>
</organism>
<dbReference type="Proteomes" id="UP001295684">
    <property type="component" value="Unassembled WGS sequence"/>
</dbReference>
<gene>
    <name evidence="1" type="ORF">ECRASSUSDP1_LOCUS10569</name>
</gene>
<sequence length="732" mass="85077">MESQVSLHLEETKAPSPSNIVSKAFLTTVPLVLKILPYFGWADECKILMTQLRSQSRSLWFSEEDAFLTPITDEHGVVKFHLPKRELKIRNLAKSLGSTRDYQEVSELKRLMVSNDYKLYLLAFDFDYREAIEGLGVLRDFLKRINLKTLSLSVIRSYFKENHYCFNEETQIDQIKQLDLLLKITRILGKDVRRIREDDRTCYRFPKPFYINCTAMIQPIMRTEDLAICGDNFNGSLSIEEECISVLQYPNGFSVEDLWDYFIEDLEFMPPRMLFRRFERCALIIKLPEVHNSDEAMTLDQFKKSFTQLFALVENHKSCVEKKDLKIPKVKLKYRLGGSDIGYEEALKALEFISSCFHYLKNHCVAISLEVLLGSSKPKNMVVGGRCYLTIKDEHGLKRKVMKLTNFSGKFTSDFVVDQGFIQSNICSLECEGIEEVSPTDLEEVKLPIGDISVFIPLQEVKTLKLDYDEDAELSEDSFQKWSELKSKVSYPFLGESDSHEKLQVFHKPLKVWIEIERPCLQNDAHIESRHALFEVLDRFNLEELDLDGYRINDEAMLASINSLLEKQNITRISVRIGASHIENEGFERLFNALSAPRYSSVKIRMHEASLDKVKTAKKFVKKNIGKDISIRFVDVIKPEIDLGLISKSKEKKKSKRAKKNKKKSRRYVKKNIDPHFQSHSKIKKYINPCLSLLDQCESRNLKPRVPTFVGSRFRKLQQIFKNDEWPPNCYY</sequence>
<reference evidence="1" key="1">
    <citation type="submission" date="2023-07" db="EMBL/GenBank/DDBJ databases">
        <authorList>
            <consortium name="AG Swart"/>
            <person name="Singh M."/>
            <person name="Singh A."/>
            <person name="Seah K."/>
            <person name="Emmerich C."/>
        </authorList>
    </citation>
    <scope>NUCLEOTIDE SEQUENCE</scope>
    <source>
        <strain evidence="1">DP1</strain>
    </source>
</reference>
<keyword evidence="2" id="KW-1185">Reference proteome</keyword>
<evidence type="ECO:0000313" key="1">
    <source>
        <dbReference type="EMBL" id="CAI2369271.1"/>
    </source>
</evidence>
<accession>A0AAD1UK27</accession>
<name>A0AAD1UK27_EUPCR</name>
<dbReference type="EMBL" id="CAMPGE010010422">
    <property type="protein sequence ID" value="CAI2369271.1"/>
    <property type="molecule type" value="Genomic_DNA"/>
</dbReference>